<reference evidence="4 5" key="1">
    <citation type="submission" date="2021-06" db="EMBL/GenBank/DDBJ databases">
        <title>Complete genome of Haloferula helveola possessing various polysaccharide degrading enzymes.</title>
        <authorList>
            <person name="Takami H."/>
            <person name="Huang C."/>
            <person name="Hamasaki K."/>
        </authorList>
    </citation>
    <scope>NUCLEOTIDE SEQUENCE [LARGE SCALE GENOMIC DNA]</scope>
    <source>
        <strain evidence="4 5">CN-1</strain>
    </source>
</reference>
<dbReference type="Proteomes" id="UP001374893">
    <property type="component" value="Chromosome"/>
</dbReference>
<proteinExistence type="inferred from homology"/>
<name>A0ABN6H7S1_9BACT</name>
<keyword evidence="2" id="KW-0472">Membrane</keyword>
<feature type="region of interest" description="Disordered" evidence="3">
    <location>
        <begin position="105"/>
        <end position="129"/>
    </location>
</feature>
<dbReference type="PROSITE" id="PS51257">
    <property type="entry name" value="PROKAR_LIPOPROTEIN"/>
    <property type="match status" value="1"/>
</dbReference>
<dbReference type="SUPFAM" id="SSF56954">
    <property type="entry name" value="Outer membrane efflux proteins (OEP)"/>
    <property type="match status" value="1"/>
</dbReference>
<dbReference type="Gene3D" id="1.20.1600.10">
    <property type="entry name" value="Outer membrane efflux proteins (OEP)"/>
    <property type="match status" value="1"/>
</dbReference>
<evidence type="ECO:0000256" key="3">
    <source>
        <dbReference type="SAM" id="MobiDB-lite"/>
    </source>
</evidence>
<keyword evidence="2" id="KW-0812">Transmembrane</keyword>
<keyword evidence="2" id="KW-0449">Lipoprotein</keyword>
<gene>
    <name evidence="4" type="ORF">HAHE_14030</name>
</gene>
<dbReference type="InterPro" id="IPR003423">
    <property type="entry name" value="OMP_efflux"/>
</dbReference>
<dbReference type="Gene3D" id="2.20.200.10">
    <property type="entry name" value="Outer membrane efflux proteins (OEP)"/>
    <property type="match status" value="1"/>
</dbReference>
<comment type="similarity">
    <text evidence="1 2">Belongs to the outer membrane factor (OMF) (TC 1.B.17) family.</text>
</comment>
<accession>A0ABN6H7S1</accession>
<protein>
    <submittedName>
        <fullName evidence="4">Efflux transporter, NodT family</fullName>
    </submittedName>
</protein>
<dbReference type="PANTHER" id="PTHR30203">
    <property type="entry name" value="OUTER MEMBRANE CATION EFFLUX PROTEIN"/>
    <property type="match status" value="1"/>
</dbReference>
<dbReference type="PANTHER" id="PTHR30203:SF31">
    <property type="entry name" value="RND EFFLUX SYSTEM, OUTER MEMBRANE LIPOPROTEIN, NODT"/>
    <property type="match status" value="1"/>
</dbReference>
<dbReference type="RefSeq" id="WP_338689731.1">
    <property type="nucleotide sequence ID" value="NZ_AP024702.1"/>
</dbReference>
<evidence type="ECO:0000256" key="2">
    <source>
        <dbReference type="RuleBase" id="RU362097"/>
    </source>
</evidence>
<sequence length="478" mass="51837">MIVRILPLTPVVALISGCMVVGTDYTSPDTITPDSWHQSLSSDLHSGSSSLEKWWTRFNDPTLNRLIDTARGSNRDLAIAYERINEARASRGIARSQLFPTIDFGGGVSRGRTSQNLGTPSPPAGKTGDFWSTGLDAGWEIDFFGGVRRSIEASNATVEGTEELYRDTMVSLLAEVAYAYIQIRTLDERIRLAENNIKNQRDSVGLTQDRFDAGLAPELDVSQATTNLASTEAFVPALRNQRDVALNRLATLIGRYPGAASSFIGSSKGIPVPPRSAGTGIPSDLVRSRPDIRAAERSLAAQTALIGVAEADLFPRFTLSGTFQLQSTAASSLTESNSRNYSFGPSFRWNIFSAGRIKNQIAIEESRTKQAYLNYESTVLKAVEEVENALSSVRNERDRLGALNTAVTASEKTVSLVKDNYGEGLIDFQNVLDAERTIFANEDERAVSQGQIAAAYVALFKSLGGGTRMRSAKSGTKD</sequence>
<dbReference type="NCBIfam" id="TIGR01845">
    <property type="entry name" value="outer_NodT"/>
    <property type="match status" value="1"/>
</dbReference>
<keyword evidence="5" id="KW-1185">Reference proteome</keyword>
<evidence type="ECO:0000313" key="5">
    <source>
        <dbReference type="Proteomes" id="UP001374893"/>
    </source>
</evidence>
<dbReference type="Pfam" id="PF02321">
    <property type="entry name" value="OEP"/>
    <property type="match status" value="2"/>
</dbReference>
<evidence type="ECO:0000313" key="4">
    <source>
        <dbReference type="EMBL" id="BCX47495.1"/>
    </source>
</evidence>
<comment type="subcellular location">
    <subcellularLocation>
        <location evidence="2">Cell membrane</location>
        <topology evidence="2">Lipid-anchor</topology>
    </subcellularLocation>
</comment>
<keyword evidence="2" id="KW-0564">Palmitate</keyword>
<organism evidence="4 5">
    <name type="scientific">Haloferula helveola</name>
    <dbReference type="NCBI Taxonomy" id="490095"/>
    <lineage>
        <taxon>Bacteria</taxon>
        <taxon>Pseudomonadati</taxon>
        <taxon>Verrucomicrobiota</taxon>
        <taxon>Verrucomicrobiia</taxon>
        <taxon>Verrucomicrobiales</taxon>
        <taxon>Verrucomicrobiaceae</taxon>
        <taxon>Haloferula</taxon>
    </lineage>
</organism>
<evidence type="ECO:0000256" key="1">
    <source>
        <dbReference type="ARBA" id="ARBA00007613"/>
    </source>
</evidence>
<keyword evidence="2" id="KW-1134">Transmembrane beta strand</keyword>
<dbReference type="EMBL" id="AP024702">
    <property type="protein sequence ID" value="BCX47495.1"/>
    <property type="molecule type" value="Genomic_DNA"/>
</dbReference>
<dbReference type="InterPro" id="IPR010131">
    <property type="entry name" value="MdtP/NodT-like"/>
</dbReference>